<comment type="caution">
    <text evidence="6">The sequence shown here is derived from an EMBL/GenBank/DDBJ whole genome shotgun (WGS) entry which is preliminary data.</text>
</comment>
<dbReference type="EMBL" id="JACHHY010000005">
    <property type="protein sequence ID" value="MBB5017915.1"/>
    <property type="molecule type" value="Genomic_DNA"/>
</dbReference>
<dbReference type="Pfam" id="PF01625">
    <property type="entry name" value="PMSR"/>
    <property type="match status" value="1"/>
</dbReference>
<name>A0A840MK87_9PROT</name>
<dbReference type="HAMAP" id="MF_01401">
    <property type="entry name" value="MsrA"/>
    <property type="match status" value="1"/>
</dbReference>
<comment type="function">
    <text evidence="4">Has an important function as a repair enzyme for proteins that have been inactivated by oxidation. Catalyzes the reversible oxidation-reduction of methionine sulfoxide in proteins to methionine.</text>
</comment>
<evidence type="ECO:0000256" key="2">
    <source>
        <dbReference type="ARBA" id="ARBA00047806"/>
    </source>
</evidence>
<accession>A0A840MK87</accession>
<dbReference type="PANTHER" id="PTHR43774">
    <property type="entry name" value="PEPTIDE METHIONINE SULFOXIDE REDUCTASE"/>
    <property type="match status" value="1"/>
</dbReference>
<evidence type="ECO:0000313" key="6">
    <source>
        <dbReference type="EMBL" id="MBB5017915.1"/>
    </source>
</evidence>
<reference evidence="6 7" key="1">
    <citation type="submission" date="2020-08" db="EMBL/GenBank/DDBJ databases">
        <title>Genomic Encyclopedia of Type Strains, Phase IV (KMG-IV): sequencing the most valuable type-strain genomes for metagenomic binning, comparative biology and taxonomic classification.</title>
        <authorList>
            <person name="Goeker M."/>
        </authorList>
    </citation>
    <scope>NUCLEOTIDE SEQUENCE [LARGE SCALE GENOMIC DNA]</scope>
    <source>
        <strain evidence="6 7">DSM 27165</strain>
    </source>
</reference>
<evidence type="ECO:0000259" key="5">
    <source>
        <dbReference type="Pfam" id="PF01625"/>
    </source>
</evidence>
<feature type="domain" description="Peptide methionine sulphoxide reductase MsrA" evidence="5">
    <location>
        <begin position="4"/>
        <end position="157"/>
    </location>
</feature>
<dbReference type="NCBIfam" id="TIGR00401">
    <property type="entry name" value="msrA"/>
    <property type="match status" value="1"/>
</dbReference>
<comment type="catalytic activity">
    <reaction evidence="3 4">
        <text>[thioredoxin]-disulfide + L-methionine + H2O = L-methionine (S)-S-oxide + [thioredoxin]-dithiol</text>
        <dbReference type="Rhea" id="RHEA:19993"/>
        <dbReference type="Rhea" id="RHEA-COMP:10698"/>
        <dbReference type="Rhea" id="RHEA-COMP:10700"/>
        <dbReference type="ChEBI" id="CHEBI:15377"/>
        <dbReference type="ChEBI" id="CHEBI:29950"/>
        <dbReference type="ChEBI" id="CHEBI:50058"/>
        <dbReference type="ChEBI" id="CHEBI:57844"/>
        <dbReference type="ChEBI" id="CHEBI:58772"/>
        <dbReference type="EC" id="1.8.4.11"/>
    </reaction>
</comment>
<evidence type="ECO:0000256" key="1">
    <source>
        <dbReference type="ARBA" id="ARBA00023002"/>
    </source>
</evidence>
<dbReference type="GO" id="GO:0008113">
    <property type="term" value="F:peptide-methionine (S)-S-oxide reductase activity"/>
    <property type="evidence" value="ECO:0007669"/>
    <property type="project" value="UniProtKB-UniRule"/>
</dbReference>
<dbReference type="AlphaFoldDB" id="A0A840MK87"/>
<evidence type="ECO:0000256" key="3">
    <source>
        <dbReference type="ARBA" id="ARBA00048782"/>
    </source>
</evidence>
<dbReference type="InterPro" id="IPR036509">
    <property type="entry name" value="Met_Sox_Rdtase_MsrA_sf"/>
</dbReference>
<comment type="similarity">
    <text evidence="4">Belongs to the MsrA Met sulfoxide reductase family.</text>
</comment>
<organism evidence="6 7">
    <name type="scientific">Chitinivorax tropicus</name>
    <dbReference type="NCBI Taxonomy" id="714531"/>
    <lineage>
        <taxon>Bacteria</taxon>
        <taxon>Pseudomonadati</taxon>
        <taxon>Pseudomonadota</taxon>
        <taxon>Betaproteobacteria</taxon>
        <taxon>Chitinivorax</taxon>
    </lineage>
</organism>
<dbReference type="PANTHER" id="PTHR43774:SF1">
    <property type="entry name" value="PEPTIDE METHIONINE SULFOXIDE REDUCTASE MSRA 2"/>
    <property type="match status" value="1"/>
</dbReference>
<evidence type="ECO:0000256" key="4">
    <source>
        <dbReference type="HAMAP-Rule" id="MF_01401"/>
    </source>
</evidence>
<dbReference type="InterPro" id="IPR002569">
    <property type="entry name" value="Met_Sox_Rdtase_MsrA_dom"/>
</dbReference>
<comment type="catalytic activity">
    <reaction evidence="2 4">
        <text>L-methionyl-[protein] + [thioredoxin]-disulfide + H2O = L-methionyl-(S)-S-oxide-[protein] + [thioredoxin]-dithiol</text>
        <dbReference type="Rhea" id="RHEA:14217"/>
        <dbReference type="Rhea" id="RHEA-COMP:10698"/>
        <dbReference type="Rhea" id="RHEA-COMP:10700"/>
        <dbReference type="Rhea" id="RHEA-COMP:12313"/>
        <dbReference type="Rhea" id="RHEA-COMP:12315"/>
        <dbReference type="ChEBI" id="CHEBI:15377"/>
        <dbReference type="ChEBI" id="CHEBI:16044"/>
        <dbReference type="ChEBI" id="CHEBI:29950"/>
        <dbReference type="ChEBI" id="CHEBI:44120"/>
        <dbReference type="ChEBI" id="CHEBI:50058"/>
        <dbReference type="EC" id="1.8.4.11"/>
    </reaction>
</comment>
<dbReference type="Proteomes" id="UP000575898">
    <property type="component" value="Unassembled WGS sequence"/>
</dbReference>
<keyword evidence="1 4" id="KW-0560">Oxidoreductase</keyword>
<dbReference type="EC" id="1.8.4.11" evidence="4"/>
<gene>
    <name evidence="4" type="primary">msrA</name>
    <name evidence="6" type="ORF">HNQ59_001185</name>
</gene>
<sequence>MTETIVLGGGCFWCLEAVFQRLKGVHQVTSGYIGGHVDHPSYREVCDGQTGHAEAVRIEFDPAVISYAELLTVFFQIHDPTTRNRQGNDVGTQYRSAIFYMDASQQAQAAAIMAQLEADNSWGAPIVTELTAASTFHAAEPYHHNYYNQHQIQPYCQLIISPKVNKVIQQFAHLLK</sequence>
<keyword evidence="7" id="KW-1185">Reference proteome</keyword>
<proteinExistence type="inferred from homology"/>
<evidence type="ECO:0000313" key="7">
    <source>
        <dbReference type="Proteomes" id="UP000575898"/>
    </source>
</evidence>
<dbReference type="RefSeq" id="WP_184036407.1">
    <property type="nucleotide sequence ID" value="NZ_JACHHY010000005.1"/>
</dbReference>
<feature type="active site" evidence="4">
    <location>
        <position position="11"/>
    </location>
</feature>
<protein>
    <recommendedName>
        <fullName evidence="4">Peptide methionine sulfoxide reductase MsrA</fullName>
        <shortName evidence="4">Protein-methionine-S-oxide reductase</shortName>
        <ecNumber evidence="4">1.8.4.11</ecNumber>
    </recommendedName>
    <alternativeName>
        <fullName evidence="4">Peptide-methionine (S)-S-oxide reductase</fullName>
        <shortName evidence="4">Peptide Met(O) reductase</shortName>
    </alternativeName>
</protein>
<dbReference type="SUPFAM" id="SSF55068">
    <property type="entry name" value="Peptide methionine sulfoxide reductase"/>
    <property type="match status" value="1"/>
</dbReference>
<dbReference type="Gene3D" id="3.30.1060.10">
    <property type="entry name" value="Peptide methionine sulphoxide reductase MsrA"/>
    <property type="match status" value="1"/>
</dbReference>